<dbReference type="AlphaFoldDB" id="A0A927E968"/>
<dbReference type="PANTHER" id="PTHR11091:SF0">
    <property type="entry name" value="MALATE DEHYDROGENASE"/>
    <property type="match status" value="1"/>
</dbReference>
<reference evidence="3" key="1">
    <citation type="submission" date="2020-09" db="EMBL/GenBank/DDBJ databases">
        <title>Bosea spartocytisi sp. nov. a root nodule endophyte of Spartocytisus supranubius in the high mountain ecosystem fo the Teide National Park (Canary Islands, Spain).</title>
        <authorList>
            <person name="Pulido-Suarez L."/>
            <person name="Peix A."/>
            <person name="Igual J.M."/>
            <person name="Socas-Perez N."/>
            <person name="Velazquez E."/>
            <person name="Flores-Felix J.D."/>
            <person name="Leon-Barrios M."/>
        </authorList>
    </citation>
    <scope>NUCLEOTIDE SEQUENCE</scope>
    <source>
        <strain evidence="3">SSUT16</strain>
    </source>
</reference>
<dbReference type="NCBIfam" id="NF007504">
    <property type="entry name" value="PRK10098.1"/>
    <property type="match status" value="1"/>
</dbReference>
<dbReference type="RefSeq" id="WP_185747843.1">
    <property type="nucleotide sequence ID" value="NZ_JACXWY010000006.1"/>
</dbReference>
<accession>A0A927E968</accession>
<comment type="similarity">
    <text evidence="1">Belongs to the LDH2/MDH2 oxidoreductase family.</text>
</comment>
<proteinExistence type="inferred from homology"/>
<protein>
    <submittedName>
        <fullName evidence="3">Malate/lactate/ureidoglycolate dehydrogenase</fullName>
    </submittedName>
</protein>
<dbReference type="GO" id="GO:0016491">
    <property type="term" value="F:oxidoreductase activity"/>
    <property type="evidence" value="ECO:0007669"/>
    <property type="project" value="UniProtKB-KW"/>
</dbReference>
<organism evidence="3 4">
    <name type="scientific">Bosea spartocytisi</name>
    <dbReference type="NCBI Taxonomy" id="2773451"/>
    <lineage>
        <taxon>Bacteria</taxon>
        <taxon>Pseudomonadati</taxon>
        <taxon>Pseudomonadota</taxon>
        <taxon>Alphaproteobacteria</taxon>
        <taxon>Hyphomicrobiales</taxon>
        <taxon>Boseaceae</taxon>
        <taxon>Bosea</taxon>
    </lineage>
</organism>
<evidence type="ECO:0000256" key="2">
    <source>
        <dbReference type="ARBA" id="ARBA00023002"/>
    </source>
</evidence>
<name>A0A927E968_9HYPH</name>
<sequence>MPQRLHRPEALRSLVRDMVTRAGWSAQEAEETADHLVLANLSGHDSHGVGMIPLYFQSLADGNLKPESKGEIRLDAAPFLIVDGNIAIGQPTARNAVDRAVEMARTGGVAIVNLLDSHHIGRIGHYAEVAAAAGLISFFWVNVAGRPPIVAPFAAKEARFGTNPHAIGIPVPGGDPLILDFATSRMAHGKARVALNKGEQVPPGYIIDGEGRPTTDPSHVFASPDRPLGALLPFGDHKGAGLSLIAELLSAGLMGAARIDQKPQKSWTINSLFGVLIDPARLEPDAGLRKSRIDSYLAFVRAAKPQDPANPVLAPGDKERKVRIERAAAGIPLDDETWSQIKAAAARYGIDADSY</sequence>
<evidence type="ECO:0000256" key="1">
    <source>
        <dbReference type="ARBA" id="ARBA00006056"/>
    </source>
</evidence>
<dbReference type="InterPro" id="IPR043143">
    <property type="entry name" value="Mal/L-sulf/L-lact_DH-like_NADP"/>
</dbReference>
<dbReference type="EMBL" id="JACXWY010000006">
    <property type="protein sequence ID" value="MBD3846594.1"/>
    <property type="molecule type" value="Genomic_DNA"/>
</dbReference>
<dbReference type="Gene3D" id="3.30.1370.60">
    <property type="entry name" value="Hypothetical oxidoreductase yiak, domain 2"/>
    <property type="match status" value="1"/>
</dbReference>
<evidence type="ECO:0000313" key="3">
    <source>
        <dbReference type="EMBL" id="MBD3846594.1"/>
    </source>
</evidence>
<dbReference type="Gene3D" id="1.10.1530.10">
    <property type="match status" value="1"/>
</dbReference>
<keyword evidence="2" id="KW-0560">Oxidoreductase</keyword>
<dbReference type="PANTHER" id="PTHR11091">
    <property type="entry name" value="OXIDOREDUCTASE-RELATED"/>
    <property type="match status" value="1"/>
</dbReference>
<keyword evidence="4" id="KW-1185">Reference proteome</keyword>
<gene>
    <name evidence="3" type="ORF">IED13_12870</name>
</gene>
<dbReference type="SUPFAM" id="SSF89733">
    <property type="entry name" value="L-sulfolactate dehydrogenase-like"/>
    <property type="match status" value="1"/>
</dbReference>
<dbReference type="Proteomes" id="UP000619295">
    <property type="component" value="Unassembled WGS sequence"/>
</dbReference>
<dbReference type="InterPro" id="IPR036111">
    <property type="entry name" value="Mal/L-sulfo/L-lacto_DH-like_sf"/>
</dbReference>
<comment type="caution">
    <text evidence="3">The sequence shown here is derived from an EMBL/GenBank/DDBJ whole genome shotgun (WGS) entry which is preliminary data.</text>
</comment>
<dbReference type="InterPro" id="IPR003767">
    <property type="entry name" value="Malate/L-lactate_DH-like"/>
</dbReference>
<dbReference type="InterPro" id="IPR043144">
    <property type="entry name" value="Mal/L-sulf/L-lact_DH-like_ah"/>
</dbReference>
<evidence type="ECO:0000313" key="4">
    <source>
        <dbReference type="Proteomes" id="UP000619295"/>
    </source>
</evidence>
<dbReference type="Pfam" id="PF02615">
    <property type="entry name" value="Ldh_2"/>
    <property type="match status" value="1"/>
</dbReference>